<dbReference type="AlphaFoldDB" id="A0A8J2UHL5"/>
<sequence length="214" mass="23928">MKKLLFTLSSFFLLAACGNSQPVNIPVKESDKPSPNEAVAYFAEGCFWHTEIVFQSLVGVRDAVSGYAGGTDKHPDYETVCTGATGHAETVAVYYDPSKISYSTLVAAFFASMDPTELNRQGPDEGTQYRSIAFYRNEQEKKIIEAEIARLTAAKTYPRKIVTEVAPFAAFYPAEAYHQEYIKNHPGNPYVEHVSIPDWLRFKEANKGKFNFKS</sequence>
<reference evidence="7" key="2">
    <citation type="submission" date="2020-09" db="EMBL/GenBank/DDBJ databases">
        <authorList>
            <person name="Sun Q."/>
            <person name="Zhou Y."/>
        </authorList>
    </citation>
    <scope>NUCLEOTIDE SEQUENCE</scope>
    <source>
        <strain evidence="7">CGMCC 1.15448</strain>
    </source>
</reference>
<dbReference type="Gene3D" id="3.30.1060.10">
    <property type="entry name" value="Peptide methionine sulphoxide reductase MsrA"/>
    <property type="match status" value="1"/>
</dbReference>
<dbReference type="GO" id="GO:0008113">
    <property type="term" value="F:peptide-methionine (S)-S-oxide reductase activity"/>
    <property type="evidence" value="ECO:0007669"/>
    <property type="project" value="UniProtKB-UniRule"/>
</dbReference>
<reference evidence="7" key="1">
    <citation type="journal article" date="2014" name="Int. J. Syst. Evol. Microbiol.">
        <title>Complete genome sequence of Corynebacterium casei LMG S-19264T (=DSM 44701T), isolated from a smear-ripened cheese.</title>
        <authorList>
            <consortium name="US DOE Joint Genome Institute (JGI-PGF)"/>
            <person name="Walter F."/>
            <person name="Albersmeier A."/>
            <person name="Kalinowski J."/>
            <person name="Ruckert C."/>
        </authorList>
    </citation>
    <scope>NUCLEOTIDE SEQUENCE</scope>
    <source>
        <strain evidence="7">CGMCC 1.15448</strain>
    </source>
</reference>
<accession>A0A8J2UHL5</accession>
<keyword evidence="1 4" id="KW-0560">Oxidoreductase</keyword>
<dbReference type="Pfam" id="PF01625">
    <property type="entry name" value="PMSR"/>
    <property type="match status" value="1"/>
</dbReference>
<protein>
    <recommendedName>
        <fullName evidence="4">Peptide methionine sulfoxide reductase MsrA</fullName>
        <shortName evidence="4">Protein-methionine-S-oxide reductase</shortName>
        <ecNumber evidence="4">1.8.4.11</ecNumber>
    </recommendedName>
    <alternativeName>
        <fullName evidence="4">Peptide-methionine (S)-S-oxide reductase</fullName>
        <shortName evidence="4">Peptide Met(O) reductase</shortName>
    </alternativeName>
</protein>
<dbReference type="InterPro" id="IPR036509">
    <property type="entry name" value="Met_Sox_Rdtase_MsrA_sf"/>
</dbReference>
<evidence type="ECO:0000256" key="5">
    <source>
        <dbReference type="SAM" id="SignalP"/>
    </source>
</evidence>
<evidence type="ECO:0000313" key="7">
    <source>
        <dbReference type="EMBL" id="GGB17300.1"/>
    </source>
</evidence>
<comment type="function">
    <text evidence="4">Has an important function as a repair enzyme for proteins that have been inactivated by oxidation. Catalyzes the reversible oxidation-reduction of methionine sulfoxide in proteins to methionine.</text>
</comment>
<dbReference type="PANTHER" id="PTHR43774">
    <property type="entry name" value="PEPTIDE METHIONINE SULFOXIDE REDUCTASE"/>
    <property type="match status" value="1"/>
</dbReference>
<dbReference type="HAMAP" id="MF_01401">
    <property type="entry name" value="MsrA"/>
    <property type="match status" value="1"/>
</dbReference>
<dbReference type="PANTHER" id="PTHR43774:SF1">
    <property type="entry name" value="PEPTIDE METHIONINE SULFOXIDE REDUCTASE MSRA 2"/>
    <property type="match status" value="1"/>
</dbReference>
<comment type="catalytic activity">
    <reaction evidence="2 4">
        <text>L-methionyl-[protein] + [thioredoxin]-disulfide + H2O = L-methionyl-(S)-S-oxide-[protein] + [thioredoxin]-dithiol</text>
        <dbReference type="Rhea" id="RHEA:14217"/>
        <dbReference type="Rhea" id="RHEA-COMP:10698"/>
        <dbReference type="Rhea" id="RHEA-COMP:10700"/>
        <dbReference type="Rhea" id="RHEA-COMP:12313"/>
        <dbReference type="Rhea" id="RHEA-COMP:12315"/>
        <dbReference type="ChEBI" id="CHEBI:15377"/>
        <dbReference type="ChEBI" id="CHEBI:16044"/>
        <dbReference type="ChEBI" id="CHEBI:29950"/>
        <dbReference type="ChEBI" id="CHEBI:44120"/>
        <dbReference type="ChEBI" id="CHEBI:50058"/>
        <dbReference type="EC" id="1.8.4.11"/>
    </reaction>
</comment>
<name>A0A8J2UHL5_9BACT</name>
<evidence type="ECO:0000256" key="2">
    <source>
        <dbReference type="ARBA" id="ARBA00047806"/>
    </source>
</evidence>
<feature type="chain" id="PRO_5035295446" description="Peptide methionine sulfoxide reductase MsrA" evidence="5">
    <location>
        <begin position="16"/>
        <end position="214"/>
    </location>
</feature>
<dbReference type="EC" id="1.8.4.11" evidence="4"/>
<dbReference type="NCBIfam" id="TIGR00401">
    <property type="entry name" value="msrA"/>
    <property type="match status" value="1"/>
</dbReference>
<dbReference type="RefSeq" id="WP_188936327.1">
    <property type="nucleotide sequence ID" value="NZ_BMJC01000005.1"/>
</dbReference>
<organism evidence="7 8">
    <name type="scientific">Puia dinghuensis</name>
    <dbReference type="NCBI Taxonomy" id="1792502"/>
    <lineage>
        <taxon>Bacteria</taxon>
        <taxon>Pseudomonadati</taxon>
        <taxon>Bacteroidota</taxon>
        <taxon>Chitinophagia</taxon>
        <taxon>Chitinophagales</taxon>
        <taxon>Chitinophagaceae</taxon>
        <taxon>Puia</taxon>
    </lineage>
</organism>
<keyword evidence="8" id="KW-1185">Reference proteome</keyword>
<keyword evidence="5" id="KW-0732">Signal</keyword>
<feature type="signal peptide" evidence="5">
    <location>
        <begin position="1"/>
        <end position="15"/>
    </location>
</feature>
<comment type="similarity">
    <text evidence="4">Belongs to the MsrA Met sulfoxide reductase family.</text>
</comment>
<feature type="domain" description="Peptide methionine sulphoxide reductase MsrA" evidence="6">
    <location>
        <begin position="40"/>
        <end position="190"/>
    </location>
</feature>
<evidence type="ECO:0000256" key="4">
    <source>
        <dbReference type="HAMAP-Rule" id="MF_01401"/>
    </source>
</evidence>
<dbReference type="Proteomes" id="UP000607559">
    <property type="component" value="Unassembled WGS sequence"/>
</dbReference>
<feature type="active site" evidence="4">
    <location>
        <position position="46"/>
    </location>
</feature>
<dbReference type="PROSITE" id="PS51257">
    <property type="entry name" value="PROKAR_LIPOPROTEIN"/>
    <property type="match status" value="1"/>
</dbReference>
<evidence type="ECO:0000313" key="8">
    <source>
        <dbReference type="Proteomes" id="UP000607559"/>
    </source>
</evidence>
<gene>
    <name evidence="4 7" type="primary">msrA</name>
    <name evidence="7" type="ORF">GCM10011511_46360</name>
</gene>
<comment type="catalytic activity">
    <reaction evidence="3 4">
        <text>[thioredoxin]-disulfide + L-methionine + H2O = L-methionine (S)-S-oxide + [thioredoxin]-dithiol</text>
        <dbReference type="Rhea" id="RHEA:19993"/>
        <dbReference type="Rhea" id="RHEA-COMP:10698"/>
        <dbReference type="Rhea" id="RHEA-COMP:10700"/>
        <dbReference type="ChEBI" id="CHEBI:15377"/>
        <dbReference type="ChEBI" id="CHEBI:29950"/>
        <dbReference type="ChEBI" id="CHEBI:50058"/>
        <dbReference type="ChEBI" id="CHEBI:57844"/>
        <dbReference type="ChEBI" id="CHEBI:58772"/>
        <dbReference type="EC" id="1.8.4.11"/>
    </reaction>
</comment>
<evidence type="ECO:0000259" key="6">
    <source>
        <dbReference type="Pfam" id="PF01625"/>
    </source>
</evidence>
<dbReference type="InterPro" id="IPR002569">
    <property type="entry name" value="Met_Sox_Rdtase_MsrA_dom"/>
</dbReference>
<dbReference type="SUPFAM" id="SSF55068">
    <property type="entry name" value="Peptide methionine sulfoxide reductase"/>
    <property type="match status" value="1"/>
</dbReference>
<proteinExistence type="inferred from homology"/>
<comment type="caution">
    <text evidence="7">The sequence shown here is derived from an EMBL/GenBank/DDBJ whole genome shotgun (WGS) entry which is preliminary data.</text>
</comment>
<evidence type="ECO:0000256" key="1">
    <source>
        <dbReference type="ARBA" id="ARBA00023002"/>
    </source>
</evidence>
<dbReference type="EMBL" id="BMJC01000005">
    <property type="protein sequence ID" value="GGB17300.1"/>
    <property type="molecule type" value="Genomic_DNA"/>
</dbReference>
<evidence type="ECO:0000256" key="3">
    <source>
        <dbReference type="ARBA" id="ARBA00048782"/>
    </source>
</evidence>